<dbReference type="InterPro" id="IPR021145">
    <property type="entry name" value="Portal_protein_SPP1_Gp6-like"/>
</dbReference>
<organism evidence="1 2">
    <name type="scientific">Geomicrobium sediminis</name>
    <dbReference type="NCBI Taxonomy" id="1347788"/>
    <lineage>
        <taxon>Bacteria</taxon>
        <taxon>Bacillati</taxon>
        <taxon>Bacillota</taxon>
        <taxon>Bacilli</taxon>
        <taxon>Bacillales</taxon>
        <taxon>Geomicrobium</taxon>
    </lineage>
</organism>
<sequence>MDIRMNETESSVELVKALIDAHKSSKDLKKEKTNQLYYEGHHAIMERVFDDKDKPNNRIVTNFCKYITELALVTL</sequence>
<evidence type="ECO:0000313" key="2">
    <source>
        <dbReference type="Proteomes" id="UP000741863"/>
    </source>
</evidence>
<protein>
    <submittedName>
        <fullName evidence="1">Uncharacterized protein</fullName>
    </submittedName>
</protein>
<evidence type="ECO:0000313" key="1">
    <source>
        <dbReference type="EMBL" id="MBM7631743.1"/>
    </source>
</evidence>
<dbReference type="RefSeq" id="WP_204695819.1">
    <property type="nucleotide sequence ID" value="NZ_JAFBEC010000002.1"/>
</dbReference>
<proteinExistence type="predicted"/>
<comment type="caution">
    <text evidence="1">The sequence shown here is derived from an EMBL/GenBank/DDBJ whole genome shotgun (WGS) entry which is preliminary data.</text>
</comment>
<gene>
    <name evidence="1" type="ORF">JOD17_000835</name>
</gene>
<reference evidence="1 2" key="1">
    <citation type="submission" date="2021-01" db="EMBL/GenBank/DDBJ databases">
        <title>Genomic Encyclopedia of Type Strains, Phase IV (KMG-IV): sequencing the most valuable type-strain genomes for metagenomic binning, comparative biology and taxonomic classification.</title>
        <authorList>
            <person name="Goeker M."/>
        </authorList>
    </citation>
    <scope>NUCLEOTIDE SEQUENCE [LARGE SCALE GENOMIC DNA]</scope>
    <source>
        <strain evidence="1 2">DSM 25540</strain>
    </source>
</reference>
<keyword evidence="2" id="KW-1185">Reference proteome</keyword>
<dbReference type="Proteomes" id="UP000741863">
    <property type="component" value="Unassembled WGS sequence"/>
</dbReference>
<dbReference type="EMBL" id="JAFBEC010000002">
    <property type="protein sequence ID" value="MBM7631743.1"/>
    <property type="molecule type" value="Genomic_DNA"/>
</dbReference>
<accession>A0ABS2P8K3</accession>
<name>A0ABS2P8K3_9BACL</name>
<dbReference type="Pfam" id="PF05133">
    <property type="entry name" value="SPP1_portal"/>
    <property type="match status" value="1"/>
</dbReference>